<dbReference type="KEGG" id="orz:FNH13_00965"/>
<dbReference type="Proteomes" id="UP000315395">
    <property type="component" value="Chromosome"/>
</dbReference>
<dbReference type="EMBL" id="CP041616">
    <property type="protein sequence ID" value="QDO90151.1"/>
    <property type="molecule type" value="Genomic_DNA"/>
</dbReference>
<feature type="active site" description="Proton donor" evidence="9">
    <location>
        <position position="293"/>
    </location>
</feature>
<evidence type="ECO:0000256" key="5">
    <source>
        <dbReference type="ARBA" id="ARBA00022490"/>
    </source>
</evidence>
<proteinExistence type="inferred from homology"/>
<dbReference type="GO" id="GO:0006508">
    <property type="term" value="P:proteolysis"/>
    <property type="evidence" value="ECO:0007669"/>
    <property type="project" value="UniProtKB-KW"/>
</dbReference>
<dbReference type="Gene3D" id="3.40.50.1820">
    <property type="entry name" value="alpha/beta hydrolase"/>
    <property type="match status" value="1"/>
</dbReference>
<dbReference type="InterPro" id="IPR002410">
    <property type="entry name" value="Peptidase_S33"/>
</dbReference>
<feature type="domain" description="AB hydrolase-1" evidence="10">
    <location>
        <begin position="31"/>
        <end position="293"/>
    </location>
</feature>
<evidence type="ECO:0000256" key="7">
    <source>
        <dbReference type="ARBA" id="ARBA00022801"/>
    </source>
</evidence>
<evidence type="ECO:0000256" key="3">
    <source>
        <dbReference type="ARBA" id="ARBA00010088"/>
    </source>
</evidence>
<keyword evidence="6 8" id="KW-0645">Protease</keyword>
<dbReference type="RefSeq" id="WP_143784877.1">
    <property type="nucleotide sequence ID" value="NZ_CP041616.1"/>
</dbReference>
<dbReference type="PANTHER" id="PTHR43722:SF1">
    <property type="entry name" value="PROLINE IMINOPEPTIDASE"/>
    <property type="match status" value="1"/>
</dbReference>
<feature type="active site" description="Nucleophile" evidence="9">
    <location>
        <position position="111"/>
    </location>
</feature>
<name>A0A516GF46_9MICO</name>
<evidence type="ECO:0000256" key="6">
    <source>
        <dbReference type="ARBA" id="ARBA00022670"/>
    </source>
</evidence>
<dbReference type="PRINTS" id="PR00793">
    <property type="entry name" value="PROAMNOPTASE"/>
</dbReference>
<sequence length="317" mass="34905">MPVEPYDSGQLTLRDGAQIYWEVSGNPEGVPLLWLHGGPGTGLGSGGYKRQPDPDKWLIVGLDQRACGRSSPLATEDGFDLETLRVPNLVADLEELREHLAIDRWLIVGGSFGSTLALAYGQAHPDRVIAFVLMAVADGSRDYVEWISEDVRRIFPEAWADFERGAQCRGGERLLDAYVRQLTDPDPAVRQSAALNWCTWEDAHMQLPGGLEPGLVLKNAQWREVYALQVAWAWSTQFTLPEGGVQAGLSRIAHLPAVLVHGRLDVSGPVAGAWRLNQDWPSSRLVVIEDEGHGGPQMTATWRAALEELYPLATQTR</sequence>
<gene>
    <name evidence="11" type="ORF">FNH13_00965</name>
</gene>
<organism evidence="11 12">
    <name type="scientific">Ornithinimicrobium ciconiae</name>
    <dbReference type="NCBI Taxonomy" id="2594265"/>
    <lineage>
        <taxon>Bacteria</taxon>
        <taxon>Bacillati</taxon>
        <taxon>Actinomycetota</taxon>
        <taxon>Actinomycetes</taxon>
        <taxon>Micrococcales</taxon>
        <taxon>Ornithinimicrobiaceae</taxon>
        <taxon>Ornithinimicrobium</taxon>
    </lineage>
</organism>
<dbReference type="PIRSF" id="PIRSF006431">
    <property type="entry name" value="Pept_S33"/>
    <property type="match status" value="1"/>
</dbReference>
<evidence type="ECO:0000256" key="4">
    <source>
        <dbReference type="ARBA" id="ARBA00022438"/>
    </source>
</evidence>
<comment type="similarity">
    <text evidence="3 8">Belongs to the peptidase S33 family.</text>
</comment>
<dbReference type="InterPro" id="IPR029058">
    <property type="entry name" value="AB_hydrolase_fold"/>
</dbReference>
<evidence type="ECO:0000313" key="11">
    <source>
        <dbReference type="EMBL" id="QDO90151.1"/>
    </source>
</evidence>
<dbReference type="AlphaFoldDB" id="A0A516GF46"/>
<evidence type="ECO:0000259" key="10">
    <source>
        <dbReference type="Pfam" id="PF00561"/>
    </source>
</evidence>
<comment type="catalytic activity">
    <reaction evidence="1 8">
        <text>Release of N-terminal proline from a peptide.</text>
        <dbReference type="EC" id="3.4.11.5"/>
    </reaction>
</comment>
<keyword evidence="7 8" id="KW-0378">Hydrolase</keyword>
<dbReference type="PANTHER" id="PTHR43722">
    <property type="entry name" value="PROLINE IMINOPEPTIDASE"/>
    <property type="match status" value="1"/>
</dbReference>
<dbReference type="InterPro" id="IPR005944">
    <property type="entry name" value="Pro_iminopeptidase"/>
</dbReference>
<keyword evidence="5 8" id="KW-0963">Cytoplasm</keyword>
<evidence type="ECO:0000256" key="1">
    <source>
        <dbReference type="ARBA" id="ARBA00001585"/>
    </source>
</evidence>
<feature type="active site" evidence="9">
    <location>
        <position position="265"/>
    </location>
</feature>
<reference evidence="11 12" key="1">
    <citation type="submission" date="2019-07" db="EMBL/GenBank/DDBJ databases">
        <title>complete genome sequencing of Ornithinimicrobium sp. H23M54.</title>
        <authorList>
            <person name="Bae J.-W."/>
            <person name="Lee S.-Y."/>
        </authorList>
    </citation>
    <scope>NUCLEOTIDE SEQUENCE [LARGE SCALE GENOMIC DNA]</scope>
    <source>
        <strain evidence="11 12">H23M54</strain>
    </source>
</reference>
<accession>A0A516GF46</accession>
<keyword evidence="4 8" id="KW-0031">Aminopeptidase</keyword>
<evidence type="ECO:0000256" key="8">
    <source>
        <dbReference type="PIRNR" id="PIRNR006431"/>
    </source>
</evidence>
<dbReference type="Pfam" id="PF00561">
    <property type="entry name" value="Abhydrolase_1"/>
    <property type="match status" value="1"/>
</dbReference>
<comment type="subcellular location">
    <subcellularLocation>
        <location evidence="2 8">Cytoplasm</location>
    </subcellularLocation>
</comment>
<dbReference type="InterPro" id="IPR000073">
    <property type="entry name" value="AB_hydrolase_1"/>
</dbReference>
<evidence type="ECO:0000256" key="9">
    <source>
        <dbReference type="PIRSR" id="PIRSR006431-1"/>
    </source>
</evidence>
<dbReference type="OrthoDB" id="9796770at2"/>
<dbReference type="EC" id="3.4.11.5" evidence="8"/>
<protein>
    <recommendedName>
        <fullName evidence="8">Proline iminopeptidase</fullName>
        <shortName evidence="8">PIP</shortName>
        <ecNumber evidence="8">3.4.11.5</ecNumber>
    </recommendedName>
    <alternativeName>
        <fullName evidence="8">Prolyl aminopeptidase</fullName>
    </alternativeName>
</protein>
<evidence type="ECO:0000256" key="2">
    <source>
        <dbReference type="ARBA" id="ARBA00004496"/>
    </source>
</evidence>
<keyword evidence="12" id="KW-1185">Reference proteome</keyword>
<dbReference type="GO" id="GO:0004177">
    <property type="term" value="F:aminopeptidase activity"/>
    <property type="evidence" value="ECO:0007669"/>
    <property type="project" value="UniProtKB-UniRule"/>
</dbReference>
<dbReference type="SUPFAM" id="SSF53474">
    <property type="entry name" value="alpha/beta-Hydrolases"/>
    <property type="match status" value="1"/>
</dbReference>
<evidence type="ECO:0000313" key="12">
    <source>
        <dbReference type="Proteomes" id="UP000315395"/>
    </source>
</evidence>
<dbReference type="GO" id="GO:0005737">
    <property type="term" value="C:cytoplasm"/>
    <property type="evidence" value="ECO:0007669"/>
    <property type="project" value="UniProtKB-SubCell"/>
</dbReference>